<protein>
    <submittedName>
        <fullName evidence="2">SNF1-related protein kinase catalytic subunit alpha KIN11</fullName>
    </submittedName>
</protein>
<dbReference type="EMBL" id="JBBWWR010000011">
    <property type="protein sequence ID" value="KAK8960130.1"/>
    <property type="molecule type" value="Genomic_DNA"/>
</dbReference>
<reference evidence="2 3" key="1">
    <citation type="journal article" date="2022" name="Nat. Plants">
        <title>Genomes of leafy and leafless Platanthera orchids illuminate the evolution of mycoheterotrophy.</title>
        <authorList>
            <person name="Li M.H."/>
            <person name="Liu K.W."/>
            <person name="Li Z."/>
            <person name="Lu H.C."/>
            <person name="Ye Q.L."/>
            <person name="Zhang D."/>
            <person name="Wang J.Y."/>
            <person name="Li Y.F."/>
            <person name="Zhong Z.M."/>
            <person name="Liu X."/>
            <person name="Yu X."/>
            <person name="Liu D.K."/>
            <person name="Tu X.D."/>
            <person name="Liu B."/>
            <person name="Hao Y."/>
            <person name="Liao X.Y."/>
            <person name="Jiang Y.T."/>
            <person name="Sun W.H."/>
            <person name="Chen J."/>
            <person name="Chen Y.Q."/>
            <person name="Ai Y."/>
            <person name="Zhai J.W."/>
            <person name="Wu S.S."/>
            <person name="Zhou Z."/>
            <person name="Hsiao Y.Y."/>
            <person name="Wu W.L."/>
            <person name="Chen Y.Y."/>
            <person name="Lin Y.F."/>
            <person name="Hsu J.L."/>
            <person name="Li C.Y."/>
            <person name="Wang Z.W."/>
            <person name="Zhao X."/>
            <person name="Zhong W.Y."/>
            <person name="Ma X.K."/>
            <person name="Ma L."/>
            <person name="Huang J."/>
            <person name="Chen G.Z."/>
            <person name="Huang M.Z."/>
            <person name="Huang L."/>
            <person name="Peng D.H."/>
            <person name="Luo Y.B."/>
            <person name="Zou S.Q."/>
            <person name="Chen S.P."/>
            <person name="Lan S."/>
            <person name="Tsai W.C."/>
            <person name="Van de Peer Y."/>
            <person name="Liu Z.J."/>
        </authorList>
    </citation>
    <scope>NUCLEOTIDE SEQUENCE [LARGE SCALE GENOMIC DNA]</scope>
    <source>
        <strain evidence="2">Lor288</strain>
    </source>
</reference>
<evidence type="ECO:0000313" key="2">
    <source>
        <dbReference type="EMBL" id="KAK8960130.1"/>
    </source>
</evidence>
<proteinExistence type="predicted"/>
<evidence type="ECO:0000256" key="1">
    <source>
        <dbReference type="SAM" id="MobiDB-lite"/>
    </source>
</evidence>
<keyword evidence="3" id="KW-1185">Reference proteome</keyword>
<dbReference type="Proteomes" id="UP001412067">
    <property type="component" value="Unassembled WGS sequence"/>
</dbReference>
<organism evidence="2 3">
    <name type="scientific">Platanthera guangdongensis</name>
    <dbReference type="NCBI Taxonomy" id="2320717"/>
    <lineage>
        <taxon>Eukaryota</taxon>
        <taxon>Viridiplantae</taxon>
        <taxon>Streptophyta</taxon>
        <taxon>Embryophyta</taxon>
        <taxon>Tracheophyta</taxon>
        <taxon>Spermatophyta</taxon>
        <taxon>Magnoliopsida</taxon>
        <taxon>Liliopsida</taxon>
        <taxon>Asparagales</taxon>
        <taxon>Orchidaceae</taxon>
        <taxon>Orchidoideae</taxon>
        <taxon>Orchideae</taxon>
        <taxon>Orchidinae</taxon>
        <taxon>Platanthera</taxon>
    </lineage>
</organism>
<accession>A0ABR2M7K6</accession>
<dbReference type="Gene3D" id="3.30.200.20">
    <property type="entry name" value="Phosphorylase Kinase, domain 1"/>
    <property type="match status" value="1"/>
</dbReference>
<feature type="region of interest" description="Disordered" evidence="1">
    <location>
        <begin position="1"/>
        <end position="21"/>
    </location>
</feature>
<comment type="caution">
    <text evidence="2">The sequence shown here is derived from an EMBL/GenBank/DDBJ whole genome shotgun (WGS) entry which is preliminary data.</text>
</comment>
<keyword evidence="2" id="KW-0808">Transferase</keyword>
<name>A0ABR2M7K6_9ASPA</name>
<evidence type="ECO:0000313" key="3">
    <source>
        <dbReference type="Proteomes" id="UP001412067"/>
    </source>
</evidence>
<sequence>MRSPGEKCVLGRNKRRSGGKTLARAEKRAFEWKMPSMAEKRMHGRNNGCPGRKCVSGRKLGIQEKIVCSGGKMSARVEKYLPGRRMRPHAEKHAPGGNSRLGEKCAPGQKICAQQAVFLADFAKLEVELVATSESSVFIMFSETGVKPSSQGNTTAELILVNYKLGKTFGICSFGKVKIAEHALTGYKAAIKYPASLDVEQFTNNSQRITAGCCLCDLKVVIAHETSLCLLRQYPASLGVEQFANNSQRITAGRCLCDLKSLPPSCS</sequence>
<dbReference type="GO" id="GO:0016301">
    <property type="term" value="F:kinase activity"/>
    <property type="evidence" value="ECO:0007669"/>
    <property type="project" value="UniProtKB-KW"/>
</dbReference>
<keyword evidence="2" id="KW-0418">Kinase</keyword>
<gene>
    <name evidence="2" type="primary">KIN11</name>
    <name evidence="2" type="ORF">KSP40_PGU005617</name>
</gene>